<gene>
    <name evidence="2" type="ORF">ACFFJP_10885</name>
</gene>
<organism evidence="2 3">
    <name type="scientific">Rheinheimera tilapiae</name>
    <dbReference type="NCBI Taxonomy" id="875043"/>
    <lineage>
        <taxon>Bacteria</taxon>
        <taxon>Pseudomonadati</taxon>
        <taxon>Pseudomonadota</taxon>
        <taxon>Gammaproteobacteria</taxon>
        <taxon>Chromatiales</taxon>
        <taxon>Chromatiaceae</taxon>
        <taxon>Rheinheimera</taxon>
    </lineage>
</organism>
<reference evidence="2 3" key="1">
    <citation type="submission" date="2024-09" db="EMBL/GenBank/DDBJ databases">
        <authorList>
            <person name="Sun Q."/>
            <person name="Mori K."/>
        </authorList>
    </citation>
    <scope>NUCLEOTIDE SEQUENCE [LARGE SCALE GENOMIC DNA]</scope>
    <source>
        <strain evidence="2 3">KCTC 23315</strain>
    </source>
</reference>
<feature type="domain" description="LRAT" evidence="1">
    <location>
        <begin position="9"/>
        <end position="108"/>
    </location>
</feature>
<keyword evidence="2" id="KW-0808">Transferase</keyword>
<dbReference type="Pfam" id="PF04970">
    <property type="entry name" value="LRAT"/>
    <property type="match status" value="1"/>
</dbReference>
<dbReference type="EMBL" id="JBHLXP010000001">
    <property type="protein sequence ID" value="MFC0048790.1"/>
    <property type="molecule type" value="Genomic_DNA"/>
</dbReference>
<sequence length="142" mass="16096">MVKLSEVPLGALVVCEIFHLFEHTGIYIGEGQIVELQGTGLVRSVSIPRFMDNRSGEELMVACDSSGKPIGNMAAAERAASQIFTYQTYDLISNNCHRFCCNCLSGRHWPVTSFFDLRQVLEQQLRQKILFKTVQTDPHRFR</sequence>
<comment type="caution">
    <text evidence="2">The sequence shown here is derived from an EMBL/GenBank/DDBJ whole genome shotgun (WGS) entry which is preliminary data.</text>
</comment>
<dbReference type="Proteomes" id="UP001589813">
    <property type="component" value="Unassembled WGS sequence"/>
</dbReference>
<protein>
    <submittedName>
        <fullName evidence="2">Lecithin retinol acyltransferase family protein</fullName>
    </submittedName>
</protein>
<accession>A0ABV6BH28</accession>
<name>A0ABV6BH28_9GAMM</name>
<dbReference type="Gene3D" id="3.90.1720.10">
    <property type="entry name" value="endopeptidase domain like (from Nostoc punctiforme)"/>
    <property type="match status" value="1"/>
</dbReference>
<keyword evidence="2" id="KW-0012">Acyltransferase</keyword>
<evidence type="ECO:0000313" key="3">
    <source>
        <dbReference type="Proteomes" id="UP001589813"/>
    </source>
</evidence>
<dbReference type="GO" id="GO:0016746">
    <property type="term" value="F:acyltransferase activity"/>
    <property type="evidence" value="ECO:0007669"/>
    <property type="project" value="UniProtKB-KW"/>
</dbReference>
<dbReference type="RefSeq" id="WP_377243311.1">
    <property type="nucleotide sequence ID" value="NZ_JBHLXP010000001.1"/>
</dbReference>
<keyword evidence="3" id="KW-1185">Reference proteome</keyword>
<evidence type="ECO:0000259" key="1">
    <source>
        <dbReference type="Pfam" id="PF04970"/>
    </source>
</evidence>
<evidence type="ECO:0000313" key="2">
    <source>
        <dbReference type="EMBL" id="MFC0048790.1"/>
    </source>
</evidence>
<proteinExistence type="predicted"/>
<dbReference type="InterPro" id="IPR007053">
    <property type="entry name" value="LRAT_dom"/>
</dbReference>